<comment type="similarity">
    <text evidence="2 6">Belongs to the FKBP-type PPIase family.</text>
</comment>
<protein>
    <recommendedName>
        <fullName evidence="6">Peptidyl-prolyl cis-trans isomerase</fullName>
        <ecNumber evidence="6">5.2.1.8</ecNumber>
    </recommendedName>
</protein>
<dbReference type="EC" id="5.2.1.8" evidence="6"/>
<dbReference type="Pfam" id="PF00254">
    <property type="entry name" value="FKBP_C"/>
    <property type="match status" value="1"/>
</dbReference>
<evidence type="ECO:0000256" key="4">
    <source>
        <dbReference type="ARBA" id="ARBA00023235"/>
    </source>
</evidence>
<dbReference type="PROSITE" id="PS50059">
    <property type="entry name" value="FKBP_PPIASE"/>
    <property type="match status" value="1"/>
</dbReference>
<dbReference type="OrthoDB" id="9808891at2"/>
<evidence type="ECO:0000256" key="6">
    <source>
        <dbReference type="RuleBase" id="RU003915"/>
    </source>
</evidence>
<evidence type="ECO:0000256" key="5">
    <source>
        <dbReference type="PROSITE-ProRule" id="PRU00277"/>
    </source>
</evidence>
<dbReference type="AlphaFoldDB" id="A0A1I1HVR5"/>
<evidence type="ECO:0000256" key="2">
    <source>
        <dbReference type="ARBA" id="ARBA00006577"/>
    </source>
</evidence>
<dbReference type="PANTHER" id="PTHR47861:SF4">
    <property type="entry name" value="FKBP-TYPE 16 KDA PEPTIDYL-PROLYL CIS-TRANS ISOMERASE"/>
    <property type="match status" value="1"/>
</dbReference>
<feature type="domain" description="PPIase FKBP-type" evidence="7">
    <location>
        <begin position="9"/>
        <end position="75"/>
    </location>
</feature>
<proteinExistence type="inferred from homology"/>
<evidence type="ECO:0000313" key="9">
    <source>
        <dbReference type="Proteomes" id="UP000199058"/>
    </source>
</evidence>
<evidence type="ECO:0000259" key="7">
    <source>
        <dbReference type="PROSITE" id="PS50059"/>
    </source>
</evidence>
<comment type="catalytic activity">
    <reaction evidence="1 5 6">
        <text>[protein]-peptidylproline (omega=180) = [protein]-peptidylproline (omega=0)</text>
        <dbReference type="Rhea" id="RHEA:16237"/>
        <dbReference type="Rhea" id="RHEA-COMP:10747"/>
        <dbReference type="Rhea" id="RHEA-COMP:10748"/>
        <dbReference type="ChEBI" id="CHEBI:83833"/>
        <dbReference type="ChEBI" id="CHEBI:83834"/>
        <dbReference type="EC" id="5.2.1.8"/>
    </reaction>
</comment>
<dbReference type="SUPFAM" id="SSF54534">
    <property type="entry name" value="FKBP-like"/>
    <property type="match status" value="1"/>
</dbReference>
<dbReference type="Gene3D" id="3.10.50.40">
    <property type="match status" value="1"/>
</dbReference>
<dbReference type="STRING" id="1122252.SAMN05660443_2050"/>
<reference evidence="8 9" key="1">
    <citation type="submission" date="2016-10" db="EMBL/GenBank/DDBJ databases">
        <authorList>
            <person name="de Groot N.N."/>
        </authorList>
    </citation>
    <scope>NUCLEOTIDE SEQUENCE [LARGE SCALE GENOMIC DNA]</scope>
    <source>
        <strain evidence="8 9">DSM 18438</strain>
    </source>
</reference>
<dbReference type="Proteomes" id="UP000199058">
    <property type="component" value="Unassembled WGS sequence"/>
</dbReference>
<accession>A0A1I1HVR5</accession>
<dbReference type="Gene3D" id="2.40.10.330">
    <property type="match status" value="1"/>
</dbReference>
<dbReference type="GO" id="GO:0003755">
    <property type="term" value="F:peptidyl-prolyl cis-trans isomerase activity"/>
    <property type="evidence" value="ECO:0007669"/>
    <property type="project" value="UniProtKB-UniRule"/>
</dbReference>
<gene>
    <name evidence="8" type="ORF">SAMN05660443_2050</name>
</gene>
<keyword evidence="3 5" id="KW-0697">Rotamase</keyword>
<evidence type="ECO:0000256" key="3">
    <source>
        <dbReference type="ARBA" id="ARBA00023110"/>
    </source>
</evidence>
<dbReference type="PANTHER" id="PTHR47861">
    <property type="entry name" value="FKBP-TYPE PEPTIDYL-PROLYL CIS-TRANS ISOMERASE SLYD"/>
    <property type="match status" value="1"/>
</dbReference>
<name>A0A1I1HVR5_9GAMM</name>
<evidence type="ECO:0000313" key="8">
    <source>
        <dbReference type="EMBL" id="SFC28024.1"/>
    </source>
</evidence>
<dbReference type="InterPro" id="IPR001179">
    <property type="entry name" value="PPIase_FKBP_dom"/>
</dbReference>
<dbReference type="RefSeq" id="WP_091962979.1">
    <property type="nucleotide sequence ID" value="NZ_FOLH01000004.1"/>
</dbReference>
<evidence type="ECO:0000256" key="1">
    <source>
        <dbReference type="ARBA" id="ARBA00000971"/>
    </source>
</evidence>
<dbReference type="NCBIfam" id="NF011676">
    <property type="entry name" value="PRK15095.1"/>
    <property type="match status" value="1"/>
</dbReference>
<sequence>MKDLKIGEGTQVTLHFALHLEDGQPVDSTFDRDPATLVIGDGNLPEGFESCLYGLQAGQKETFTVPPEKAFGQHNPSNVQLLSRSDFANIDELQIGMILGFTDKAGGELPGVIAEIDDRQVKVDFNHPLAGRTLTFEVEIIDVAPASVQ</sequence>
<dbReference type="InterPro" id="IPR048261">
    <property type="entry name" value="SlpA/SlyD-like_ins_sf"/>
</dbReference>
<organism evidence="8 9">
    <name type="scientific">Marinospirillum celere</name>
    <dbReference type="NCBI Taxonomy" id="1122252"/>
    <lineage>
        <taxon>Bacteria</taxon>
        <taxon>Pseudomonadati</taxon>
        <taxon>Pseudomonadota</taxon>
        <taxon>Gammaproteobacteria</taxon>
        <taxon>Oceanospirillales</taxon>
        <taxon>Oceanospirillaceae</taxon>
        <taxon>Marinospirillum</taxon>
    </lineage>
</organism>
<keyword evidence="9" id="KW-1185">Reference proteome</keyword>
<keyword evidence="4 5" id="KW-0413">Isomerase</keyword>
<dbReference type="EMBL" id="FOLH01000004">
    <property type="protein sequence ID" value="SFC28024.1"/>
    <property type="molecule type" value="Genomic_DNA"/>
</dbReference>
<dbReference type="InterPro" id="IPR046357">
    <property type="entry name" value="PPIase_dom_sf"/>
</dbReference>